<evidence type="ECO:0000313" key="2">
    <source>
        <dbReference type="Proteomes" id="UP000000863"/>
    </source>
</evidence>
<dbReference type="Proteomes" id="UP000000863">
    <property type="component" value="Segment"/>
</dbReference>
<sequence length="219" mass="24973">MTYKRLPRVKYQSVCIRCYTSDMKPYNIDVCNNCAAYSCDKCKGCDRHSIWGCWCPGRTVCSYETCSLIGYNVQNDIDDCLVCECWPFAPALPDLCQTCSRTDTTCIDHTGELVTEKTEYTRCKECMDACSSKVCFSEEANSPDWCGPEYNCAYCMRMTNRIVLGQAAARAAAMHARVKFGHEVSDYEKKIENYIAKHKYSTEKEIECRRGVPFVLIPN</sequence>
<gene>
    <name evidence="1" type="ORF">EhV047</name>
</gene>
<dbReference type="GeneID" id="3654928"/>
<organism evidence="1 2">
    <name type="scientific">Emiliania huxleyi virus 86 (isolate United Kingdom/English Channel/1999)</name>
    <name type="common">EhV-86</name>
    <dbReference type="NCBI Taxonomy" id="654925"/>
    <lineage>
        <taxon>Viruses</taxon>
        <taxon>Varidnaviria</taxon>
        <taxon>Bamfordvirae</taxon>
        <taxon>Nucleocytoviricota</taxon>
        <taxon>Megaviricetes</taxon>
        <taxon>Algavirales</taxon>
        <taxon>Phycodnaviridae</taxon>
        <taxon>Coccolithovirus</taxon>
        <taxon>Coccolithovirus huxleyi</taxon>
        <taxon>Emiliania huxleyi virus 86</taxon>
    </lineage>
</organism>
<protein>
    <submittedName>
        <fullName evidence="1">Uncharacterized protein</fullName>
    </submittedName>
</protein>
<proteinExistence type="predicted"/>
<reference evidence="1 2" key="1">
    <citation type="journal article" date="2005" name="Science">
        <title>Complete genome sequence and lytic phase transcription profile of a Coccolithovirus.</title>
        <authorList>
            <person name="Wilson W.H."/>
            <person name="Schroeder D.C."/>
            <person name="Allen M.J."/>
            <person name="Holden M.T.G."/>
            <person name="Parkhill J."/>
            <person name="Barrell B.G."/>
            <person name="Churcher C."/>
            <person name="Hamlin N."/>
            <person name="Mungall K."/>
            <person name="Norbertczak H."/>
            <person name="Quail M.A."/>
            <person name="Price C."/>
            <person name="Rabbinowitsch E."/>
            <person name="Walker D."/>
            <person name="Craigon M."/>
            <person name="Roy D."/>
            <person name="Ghazal P."/>
        </authorList>
    </citation>
    <scope>NUCLEOTIDE SEQUENCE [LARGE SCALE GENOMIC DNA]</scope>
    <source>
        <strain evidence="2">Isolate United Kingdom/English Channel/1999</strain>
    </source>
</reference>
<keyword evidence="2" id="KW-1185">Reference proteome</keyword>
<organismHost>
    <name type="scientific">Emiliania huxleyi</name>
    <name type="common">Coccolithophore</name>
    <name type="synonym">Pontosphaera huxleyi</name>
    <dbReference type="NCBI Taxonomy" id="2903"/>
</organismHost>
<dbReference type="EMBL" id="AJ890364">
    <property type="protein sequence ID" value="CAI65470.1"/>
    <property type="molecule type" value="Genomic_DNA"/>
</dbReference>
<name>Q4A386_EHV8U</name>
<accession>Q4A386</accession>
<dbReference type="RefSeq" id="YP_293801.1">
    <property type="nucleotide sequence ID" value="NC_007346.1"/>
</dbReference>
<dbReference type="KEGG" id="vg:3654928"/>
<evidence type="ECO:0000313" key="1">
    <source>
        <dbReference type="EMBL" id="CAI65470.1"/>
    </source>
</evidence>